<dbReference type="OrthoDB" id="3187773at2759"/>
<proteinExistence type="predicted"/>
<dbReference type="InParanoid" id="A0A0D0DJX2"/>
<protein>
    <submittedName>
        <fullName evidence="1">Uncharacterized protein</fullName>
    </submittedName>
</protein>
<reference evidence="1 2" key="1">
    <citation type="submission" date="2014-04" db="EMBL/GenBank/DDBJ databases">
        <authorList>
            <consortium name="DOE Joint Genome Institute"/>
            <person name="Kuo A."/>
            <person name="Kohler A."/>
            <person name="Jargeat P."/>
            <person name="Nagy L.G."/>
            <person name="Floudas D."/>
            <person name="Copeland A."/>
            <person name="Barry K.W."/>
            <person name="Cichocki N."/>
            <person name="Veneault-Fourrey C."/>
            <person name="LaButti K."/>
            <person name="Lindquist E.A."/>
            <person name="Lipzen A."/>
            <person name="Lundell T."/>
            <person name="Morin E."/>
            <person name="Murat C."/>
            <person name="Sun H."/>
            <person name="Tunlid A."/>
            <person name="Henrissat B."/>
            <person name="Grigoriev I.V."/>
            <person name="Hibbett D.S."/>
            <person name="Martin F."/>
            <person name="Nordberg H.P."/>
            <person name="Cantor M.N."/>
            <person name="Hua S.X."/>
        </authorList>
    </citation>
    <scope>NUCLEOTIDE SEQUENCE [LARGE SCALE GENOMIC DNA]</scope>
    <source>
        <strain evidence="1 2">Ve08.2h10</strain>
    </source>
</reference>
<keyword evidence="2" id="KW-1185">Reference proteome</keyword>
<dbReference type="AlphaFoldDB" id="A0A0D0DJX2"/>
<dbReference type="EMBL" id="KN826587">
    <property type="protein sequence ID" value="KIK78445.1"/>
    <property type="molecule type" value="Genomic_DNA"/>
</dbReference>
<accession>A0A0D0DJX2</accession>
<reference evidence="2" key="2">
    <citation type="submission" date="2015-01" db="EMBL/GenBank/DDBJ databases">
        <title>Evolutionary Origins and Diversification of the Mycorrhizal Mutualists.</title>
        <authorList>
            <consortium name="DOE Joint Genome Institute"/>
            <consortium name="Mycorrhizal Genomics Consortium"/>
            <person name="Kohler A."/>
            <person name="Kuo A."/>
            <person name="Nagy L.G."/>
            <person name="Floudas D."/>
            <person name="Copeland A."/>
            <person name="Barry K.W."/>
            <person name="Cichocki N."/>
            <person name="Veneault-Fourrey C."/>
            <person name="LaButti K."/>
            <person name="Lindquist E.A."/>
            <person name="Lipzen A."/>
            <person name="Lundell T."/>
            <person name="Morin E."/>
            <person name="Murat C."/>
            <person name="Riley R."/>
            <person name="Ohm R."/>
            <person name="Sun H."/>
            <person name="Tunlid A."/>
            <person name="Henrissat B."/>
            <person name="Grigoriev I.V."/>
            <person name="Hibbett D.S."/>
            <person name="Martin F."/>
        </authorList>
    </citation>
    <scope>NUCLEOTIDE SEQUENCE [LARGE SCALE GENOMIC DNA]</scope>
    <source>
        <strain evidence="2">Ve08.2h10</strain>
    </source>
</reference>
<dbReference type="STRING" id="930991.A0A0D0DJX2"/>
<evidence type="ECO:0000313" key="2">
    <source>
        <dbReference type="Proteomes" id="UP000054538"/>
    </source>
</evidence>
<sequence length="147" mass="17046">MNYSPQTSSTKSLKVLSKITWWIGWRGEHPQYDCTFVTTNLEFKGVCGMDVMHILIFFTFVLHGKQYPCTVVPLFVHSEEHDENMGMWTVFPGFNSHCQPDISIIHLIPVYGTQEISPEIHPHHSYDIFHACYVNKFADHQTFEIAL</sequence>
<dbReference type="Proteomes" id="UP000054538">
    <property type="component" value="Unassembled WGS sequence"/>
</dbReference>
<dbReference type="HOGENOM" id="CLU_006344_16_0_1"/>
<gene>
    <name evidence="1" type="ORF">PAXRUDRAFT_163985</name>
</gene>
<evidence type="ECO:0000313" key="1">
    <source>
        <dbReference type="EMBL" id="KIK78445.1"/>
    </source>
</evidence>
<name>A0A0D0DJX2_9AGAM</name>
<organism evidence="1 2">
    <name type="scientific">Paxillus rubicundulus Ve08.2h10</name>
    <dbReference type="NCBI Taxonomy" id="930991"/>
    <lineage>
        <taxon>Eukaryota</taxon>
        <taxon>Fungi</taxon>
        <taxon>Dikarya</taxon>
        <taxon>Basidiomycota</taxon>
        <taxon>Agaricomycotina</taxon>
        <taxon>Agaricomycetes</taxon>
        <taxon>Agaricomycetidae</taxon>
        <taxon>Boletales</taxon>
        <taxon>Paxilineae</taxon>
        <taxon>Paxillaceae</taxon>
        <taxon>Paxillus</taxon>
    </lineage>
</organism>